<dbReference type="GO" id="GO:0009279">
    <property type="term" value="C:cell outer membrane"/>
    <property type="evidence" value="ECO:0007669"/>
    <property type="project" value="UniProtKB-SubCell"/>
</dbReference>
<dbReference type="SUPFAM" id="SSF56935">
    <property type="entry name" value="Porins"/>
    <property type="match status" value="1"/>
</dbReference>
<evidence type="ECO:0000256" key="4">
    <source>
        <dbReference type="ARBA" id="ARBA00022692"/>
    </source>
</evidence>
<dbReference type="InterPro" id="IPR008969">
    <property type="entry name" value="CarboxyPept-like_regulatory"/>
</dbReference>
<evidence type="ECO:0000256" key="3">
    <source>
        <dbReference type="ARBA" id="ARBA00022452"/>
    </source>
</evidence>
<keyword evidence="2 7" id="KW-0813">Transport</keyword>
<evidence type="ECO:0000313" key="14">
    <source>
        <dbReference type="Proteomes" id="UP000260862"/>
    </source>
</evidence>
<feature type="domain" description="TonB-dependent receptor plug" evidence="9">
    <location>
        <begin position="142"/>
        <end position="248"/>
    </location>
</feature>
<dbReference type="Gene3D" id="2.60.40.1120">
    <property type="entry name" value="Carboxypeptidase-like, regulatory domain"/>
    <property type="match status" value="1"/>
</dbReference>
<dbReference type="PROSITE" id="PS52016">
    <property type="entry name" value="TONB_DEPENDENT_REC_3"/>
    <property type="match status" value="1"/>
</dbReference>
<dbReference type="NCBIfam" id="TIGR04057">
    <property type="entry name" value="SusC_RagA_signa"/>
    <property type="match status" value="1"/>
</dbReference>
<dbReference type="InterPro" id="IPR037066">
    <property type="entry name" value="Plug_dom_sf"/>
</dbReference>
<comment type="caution">
    <text evidence="10">The sequence shown here is derived from an EMBL/GenBank/DDBJ whole genome shotgun (WGS) entry which is preliminary data.</text>
</comment>
<keyword evidence="3 7" id="KW-1134">Transmembrane beta strand</keyword>
<dbReference type="InterPro" id="IPR012910">
    <property type="entry name" value="Plug_dom"/>
</dbReference>
<keyword evidence="4 7" id="KW-0812">Transmembrane</keyword>
<evidence type="ECO:0000256" key="5">
    <source>
        <dbReference type="ARBA" id="ARBA00023136"/>
    </source>
</evidence>
<dbReference type="Pfam" id="PF07715">
    <property type="entry name" value="Plug"/>
    <property type="match status" value="1"/>
</dbReference>
<evidence type="ECO:0000313" key="10">
    <source>
        <dbReference type="EMBL" id="RGK56619.1"/>
    </source>
</evidence>
<dbReference type="InterPro" id="IPR036942">
    <property type="entry name" value="Beta-barrel_TonB_sf"/>
</dbReference>
<dbReference type="FunFam" id="2.170.130.10:FF:000003">
    <property type="entry name" value="SusC/RagA family TonB-linked outer membrane protein"/>
    <property type="match status" value="1"/>
</dbReference>
<dbReference type="Proteomes" id="UP000285750">
    <property type="component" value="Unassembled WGS sequence"/>
</dbReference>
<keyword evidence="14" id="KW-1185">Reference proteome</keyword>
<name>A0A3E4N471_9BACT</name>
<dbReference type="Pfam" id="PF13715">
    <property type="entry name" value="CarbopepD_reg_2"/>
    <property type="match status" value="1"/>
</dbReference>
<dbReference type="Gene3D" id="2.40.170.20">
    <property type="entry name" value="TonB-dependent receptor, beta-barrel domain"/>
    <property type="match status" value="1"/>
</dbReference>
<gene>
    <name evidence="12" type="ORF">DWY14_04835</name>
    <name evidence="11" type="ORF">DXC17_07750</name>
    <name evidence="10" type="ORF">DXD04_06050</name>
</gene>
<protein>
    <submittedName>
        <fullName evidence="10">TonB-dependent receptor</fullName>
    </submittedName>
</protein>
<dbReference type="EMBL" id="QSQT01000009">
    <property type="protein sequence ID" value="RGK56619.1"/>
    <property type="molecule type" value="Genomic_DNA"/>
</dbReference>
<evidence type="ECO:0000313" key="15">
    <source>
        <dbReference type="Proteomes" id="UP000285750"/>
    </source>
</evidence>
<evidence type="ECO:0000259" key="9">
    <source>
        <dbReference type="Pfam" id="PF07715"/>
    </source>
</evidence>
<organism evidence="10 14">
    <name type="scientific">Phocaeicola plebeius</name>
    <dbReference type="NCBI Taxonomy" id="310297"/>
    <lineage>
        <taxon>Bacteria</taxon>
        <taxon>Pseudomonadati</taxon>
        <taxon>Bacteroidota</taxon>
        <taxon>Bacteroidia</taxon>
        <taxon>Bacteroidales</taxon>
        <taxon>Bacteroidaceae</taxon>
        <taxon>Phocaeicola</taxon>
    </lineage>
</organism>
<evidence type="ECO:0000313" key="11">
    <source>
        <dbReference type="EMBL" id="RGM40448.1"/>
    </source>
</evidence>
<dbReference type="InterPro" id="IPR023997">
    <property type="entry name" value="TonB-dep_OMP_SusC/RagA_CS"/>
</dbReference>
<keyword evidence="8" id="KW-1133">Transmembrane helix</keyword>
<dbReference type="EMBL" id="QRUY01000007">
    <property type="protein sequence ID" value="RGS09120.1"/>
    <property type="molecule type" value="Genomic_DNA"/>
</dbReference>
<dbReference type="NCBIfam" id="TIGR04056">
    <property type="entry name" value="OMP_RagA_SusC"/>
    <property type="match status" value="1"/>
</dbReference>
<reference evidence="13 14" key="1">
    <citation type="submission" date="2018-08" db="EMBL/GenBank/DDBJ databases">
        <title>A genome reference for cultivated species of the human gut microbiota.</title>
        <authorList>
            <person name="Zou Y."/>
            <person name="Xue W."/>
            <person name="Luo G."/>
        </authorList>
    </citation>
    <scope>NUCLEOTIDE SEQUENCE [LARGE SCALE GENOMIC DNA]</scope>
    <source>
        <strain evidence="12 15">AF24-16AC</strain>
        <strain evidence="11 13">OM08-14</strain>
        <strain evidence="10 14">TF10-3AC</strain>
    </source>
</reference>
<keyword evidence="6 7" id="KW-0998">Cell outer membrane</keyword>
<evidence type="ECO:0000256" key="2">
    <source>
        <dbReference type="ARBA" id="ARBA00022448"/>
    </source>
</evidence>
<evidence type="ECO:0000256" key="6">
    <source>
        <dbReference type="ARBA" id="ARBA00023237"/>
    </source>
</evidence>
<keyword evidence="5 7" id="KW-0472">Membrane</keyword>
<accession>A0A3E4N471</accession>
<dbReference type="EMBL" id="QSTF01000016">
    <property type="protein sequence ID" value="RGM40448.1"/>
    <property type="molecule type" value="Genomic_DNA"/>
</dbReference>
<dbReference type="FunFam" id="2.60.40.1120:FF:000003">
    <property type="entry name" value="Outer membrane protein Omp121"/>
    <property type="match status" value="1"/>
</dbReference>
<dbReference type="InterPro" id="IPR039426">
    <property type="entry name" value="TonB-dep_rcpt-like"/>
</dbReference>
<sequence>MVYMRNKKCLLLNRIGIFLSMIMLEGLMIRHDYLLASESLSYNEINLIKQSSEVKGQVVDVNGEPIIGASVKIKNTSLGTITDLNGFFILKDESAKNLIISFIGYETKEVALKGQTFVKVVLAEDTEVLDEVVVVGYGTQKKVNLTGAVATLDSKQLESKPITSASQSLAGKVAGVHIAQSSGIAGDDGAQITIRGLGTLNNTAPLILIDGVISPSMDVVNPADIENISVLKDAASASIYGSQAANGVILVTTKKGSTENRAVFNVNAGFSISQITKQSKPQMVTDTETFMLLMNEARVNSGLTPAFSEEVMELYRTPSYREACSTDWFDEIFRSSFTQEYNISAHGGNDKTKFYFSLGYMDQGSIVSDGNYERITSRLTLDSQILPKLNVGAVMGYTYGNQRTPNGSVNEVFALDIMRASPLNPAYNDDGSLALPDSYSLSYTGQVQSGNPLAGLLYNEIHQTRNDIIGTAYLDWNILPGLHLTTILNANIQVYDYNEWKGCPSTKNWRYKELLADPYFNGTMSDLENNFYGNASLKMSSSRNYRINPHVQLNYEKNFGKHNLKAMAAVSYEKNSNNYFDAYRGKFISNYIHILGAGDPTTKDNSSALSKYAILSQFGRINYDYADKYLFEFNIRRDGSSRFGSNYKYGVFPSFSAGWVLTQEDFMKNVPLINFFKLRASWGQLGNQYGGDNFPYMAKIAYNANYVWGKTVETGVTPSSYGNPDLHWETTNVTNLGFNLHLLDSELIFEGDYFIRKTKDILFNTPLPYETGFSSVMTNLAQVQNNGFEFMATYQKRFNNFNMSISGNTSYIRNKVISLDPTLVGEADRHINGNQITTRDNPINSYYLVKWTGKIYQTQEEVDNSPHVSGAGPGDLIFEDFSGPDGTPDGTIDAYDRQILGTEYPSWTFGANLSFGYKGFDLSVDFQGIADAYSYGTCEYYTPTFQGSNFGQFWVQRWTPEHPSETVPRVWVDNGPNNTYANTYFLMDRTYLRLKNLVFSYTFPQNICKRLRASRLRVYASASNLFTWTKKGYKGFDPERSNSSGERGGIPQATTFKMGIDLTF</sequence>
<dbReference type="Proteomes" id="UP000260780">
    <property type="component" value="Unassembled WGS sequence"/>
</dbReference>
<evidence type="ECO:0000256" key="1">
    <source>
        <dbReference type="ARBA" id="ARBA00004571"/>
    </source>
</evidence>
<dbReference type="Gene3D" id="2.170.130.10">
    <property type="entry name" value="TonB-dependent receptor, plug domain"/>
    <property type="match status" value="1"/>
</dbReference>
<evidence type="ECO:0000256" key="8">
    <source>
        <dbReference type="SAM" id="Phobius"/>
    </source>
</evidence>
<feature type="transmembrane region" description="Helical" evidence="8">
    <location>
        <begin position="12"/>
        <end position="29"/>
    </location>
</feature>
<keyword evidence="10" id="KW-0675">Receptor</keyword>
<evidence type="ECO:0000313" key="13">
    <source>
        <dbReference type="Proteomes" id="UP000260780"/>
    </source>
</evidence>
<proteinExistence type="inferred from homology"/>
<evidence type="ECO:0000313" key="12">
    <source>
        <dbReference type="EMBL" id="RGS09120.1"/>
    </source>
</evidence>
<dbReference type="Proteomes" id="UP000260862">
    <property type="component" value="Unassembled WGS sequence"/>
</dbReference>
<dbReference type="AlphaFoldDB" id="A0A3E4N471"/>
<comment type="subcellular location">
    <subcellularLocation>
        <location evidence="1 7">Cell outer membrane</location>
        <topology evidence="1 7">Multi-pass membrane protein</topology>
    </subcellularLocation>
</comment>
<dbReference type="InterPro" id="IPR023996">
    <property type="entry name" value="TonB-dep_OMP_SusC/RagA"/>
</dbReference>
<comment type="similarity">
    <text evidence="7">Belongs to the TonB-dependent receptor family.</text>
</comment>
<evidence type="ECO:0000256" key="7">
    <source>
        <dbReference type="PROSITE-ProRule" id="PRU01360"/>
    </source>
</evidence>
<dbReference type="SUPFAM" id="SSF49464">
    <property type="entry name" value="Carboxypeptidase regulatory domain-like"/>
    <property type="match status" value="1"/>
</dbReference>